<organism evidence="1">
    <name type="scientific">Dichomitus squalens</name>
    <dbReference type="NCBI Taxonomy" id="114155"/>
    <lineage>
        <taxon>Eukaryota</taxon>
        <taxon>Fungi</taxon>
        <taxon>Dikarya</taxon>
        <taxon>Basidiomycota</taxon>
        <taxon>Agaricomycotina</taxon>
        <taxon>Agaricomycetes</taxon>
        <taxon>Polyporales</taxon>
        <taxon>Polyporaceae</taxon>
        <taxon>Dichomitus</taxon>
    </lineage>
</organism>
<dbReference type="AlphaFoldDB" id="A0A4Q9MCS9"/>
<proteinExistence type="predicted"/>
<evidence type="ECO:0000313" key="1">
    <source>
        <dbReference type="EMBL" id="TBU24158.1"/>
    </source>
</evidence>
<protein>
    <submittedName>
        <fullName evidence="1">Uncharacterized protein</fullName>
    </submittedName>
</protein>
<reference evidence="1" key="1">
    <citation type="submission" date="2019-01" db="EMBL/GenBank/DDBJ databases">
        <title>Draft genome sequences of three monokaryotic isolates of the white-rot basidiomycete fungus Dichomitus squalens.</title>
        <authorList>
            <consortium name="DOE Joint Genome Institute"/>
            <person name="Lopez S.C."/>
            <person name="Andreopoulos B."/>
            <person name="Pangilinan J."/>
            <person name="Lipzen A."/>
            <person name="Riley R."/>
            <person name="Ahrendt S."/>
            <person name="Ng V."/>
            <person name="Barry K."/>
            <person name="Daum C."/>
            <person name="Grigoriev I.V."/>
            <person name="Hilden K.S."/>
            <person name="Makela M.R."/>
            <person name="de Vries R.P."/>
        </authorList>
    </citation>
    <scope>NUCLEOTIDE SEQUENCE [LARGE SCALE GENOMIC DNA]</scope>
    <source>
        <strain evidence="1">OM18370.1</strain>
    </source>
</reference>
<gene>
    <name evidence="1" type="ORF">BD311DRAFT_815803</name>
</gene>
<sequence length="263" mass="28504">MDSSSADSESELSKEYYSIFTANYCSNAAAVFLKGKAYGGDRAILSQPICVSLLVPFHYSATGEIIPFAGCVEDDSTPQNVAQSHRGLVRSVQTGFAQIKLPYLDVRGRAAAGCVLVLLNALHLGFSLASVSVLPPIESVQDEAEPSLSSEWYRYKTRAISAASRNHRMTAILVQRFLLHLQSAEREALDITSSQNGSRSSSIVFDQVIGSLGLSLAPESFLGESVEEVYEEGQLNGEDAKSEASRMGVSLTKYETWCHRHAA</sequence>
<name>A0A4Q9MCS9_9APHY</name>
<dbReference type="EMBL" id="ML143486">
    <property type="protein sequence ID" value="TBU24158.1"/>
    <property type="molecule type" value="Genomic_DNA"/>
</dbReference>
<dbReference type="Proteomes" id="UP000292957">
    <property type="component" value="Unassembled WGS sequence"/>
</dbReference>
<accession>A0A4Q9MCS9</accession>